<feature type="region of interest" description="Disordered" evidence="1">
    <location>
        <begin position="1833"/>
        <end position="1865"/>
    </location>
</feature>
<evidence type="ECO:0000313" key="3">
    <source>
        <dbReference type="EMBL" id="OWK44424.1"/>
    </source>
</evidence>
<comment type="caution">
    <text evidence="3">The sequence shown here is derived from an EMBL/GenBank/DDBJ whole genome shotgun (WGS) entry which is preliminary data.</text>
</comment>
<feature type="compositionally biased region" description="Pro residues" evidence="1">
    <location>
        <begin position="1067"/>
        <end position="1076"/>
    </location>
</feature>
<reference evidence="4" key="1">
    <citation type="submission" date="2017-06" db="EMBL/GenBank/DDBJ databases">
        <title>Genome analysis of Fimbriiglobus ruber SP5, the first member of the order Planctomycetales with confirmed chitinolytic capability.</title>
        <authorList>
            <person name="Ravin N.V."/>
            <person name="Rakitin A.L."/>
            <person name="Ivanova A.A."/>
            <person name="Beletsky A.V."/>
            <person name="Kulichevskaya I.S."/>
            <person name="Mardanov A.V."/>
            <person name="Dedysh S.N."/>
        </authorList>
    </citation>
    <scope>NUCLEOTIDE SEQUENCE [LARGE SCALE GENOMIC DNA]</scope>
    <source>
        <strain evidence="4">SP5</strain>
    </source>
</reference>
<evidence type="ECO:0000256" key="2">
    <source>
        <dbReference type="SAM" id="Phobius"/>
    </source>
</evidence>
<feature type="transmembrane region" description="Helical" evidence="2">
    <location>
        <begin position="980"/>
        <end position="1004"/>
    </location>
</feature>
<proteinExistence type="predicted"/>
<dbReference type="Proteomes" id="UP000214646">
    <property type="component" value="Unassembled WGS sequence"/>
</dbReference>
<evidence type="ECO:0000256" key="1">
    <source>
        <dbReference type="SAM" id="MobiDB-lite"/>
    </source>
</evidence>
<organism evidence="3 4">
    <name type="scientific">Fimbriiglobus ruber</name>
    <dbReference type="NCBI Taxonomy" id="1908690"/>
    <lineage>
        <taxon>Bacteria</taxon>
        <taxon>Pseudomonadati</taxon>
        <taxon>Planctomycetota</taxon>
        <taxon>Planctomycetia</taxon>
        <taxon>Gemmatales</taxon>
        <taxon>Gemmataceae</taxon>
        <taxon>Fimbriiglobus</taxon>
    </lineage>
</organism>
<dbReference type="EMBL" id="NIDE01000003">
    <property type="protein sequence ID" value="OWK44424.1"/>
    <property type="molecule type" value="Genomic_DNA"/>
</dbReference>
<dbReference type="OrthoDB" id="255947at2"/>
<gene>
    <name evidence="3" type="ORF">FRUB_02356</name>
</gene>
<feature type="transmembrane region" description="Helical" evidence="2">
    <location>
        <begin position="1016"/>
        <end position="1035"/>
    </location>
</feature>
<keyword evidence="2" id="KW-0812">Transmembrane</keyword>
<accession>A0A225DXW9</accession>
<feature type="compositionally biased region" description="Basic and acidic residues" evidence="1">
    <location>
        <begin position="1835"/>
        <end position="1844"/>
    </location>
</feature>
<keyword evidence="4" id="KW-1185">Reference proteome</keyword>
<keyword evidence="2" id="KW-1133">Transmembrane helix</keyword>
<evidence type="ECO:0000313" key="4">
    <source>
        <dbReference type="Proteomes" id="UP000214646"/>
    </source>
</evidence>
<name>A0A225DXW9_9BACT</name>
<protein>
    <submittedName>
        <fullName evidence="3">Uncharacterized protein</fullName>
    </submittedName>
</protein>
<keyword evidence="2" id="KW-0472">Membrane</keyword>
<feature type="transmembrane region" description="Helical" evidence="2">
    <location>
        <begin position="1910"/>
        <end position="1937"/>
    </location>
</feature>
<feature type="region of interest" description="Disordered" evidence="1">
    <location>
        <begin position="1063"/>
        <end position="1083"/>
    </location>
</feature>
<sequence length="1953" mass="201929">MPHRSPRTSWAALLAVTILVGTVVAGLLAVGPTLSPVSAAPPGSVAAVVGGAGFVPPTPPPSAPAPLPQADPFPIQRVFVTGDRLAATLNAVARGSLVELPRDVFENRVRAAGRAVVSPPPRLAEARYRAVRTDGGLTGTAEWKIHGTGFLSLDLLGVAVSDPRWADKTPAVLTRGGSTEKPGGPVLVVPGPSESTLSFNWSARGTEAPATEQFAVAVPPAVVAFVDVDLPADRAPTVAAADQMLTGPFPGSAADRRAWRIAFGGGSRVELAVRRPDRAPPVARAGRTSTYDLAPGFAACRFEFETDPVRGQPSTAVFEADPGLRITGVTAPGQPTWRVDAGKSGSTTVHVTGIGSAPGAKVTVSGYAPLPSSPGGWHCPRLRWADAVPGRDTVEIKIDPELHFLGLDPGDYRVTNAGADAGYRATLAGTFPNAPDASQDRKAPSVRVTPAGAEFSTTEEVVWTIGDDRTDLTARFRIRVARGPLVQIPMQLSPGFVVDAVTLVPDDPGVTWSPAGQPGAILIEPTHPVAAGQTVEVAVVCRGPATAALLPDETSPAGKRHLLPFSKASVTGATDRDGKWILRVAPSLRAWPTPPPPPGDAGFVYPFRTRPPEGTVFLERRPQHVVVTTAVVVSATPQTLTATATLTIGSGGNNSNVLTLFVPAVAGGTDGGAWDMRATGGDLQPVAGGDFVPWAPALGATTAWAAVAVIGHEAALPGAIWRLKLPSPPAGEVRVEAVAHQALPADGVAPPPLALPVVAGSSPAIPTVSFAPSAAAWVARRPAPPAVVKLAPRGSPTGTAPQRGPGAGNTGWAFAELGLVTRVESGGRVSCTYSGRILEAGGPLLVLVLPGGSELLSASIAGRYVDRPFPGEGVRGEQILLPVPTSVTIGIPFEVHYRLLPVANSPFIPAALVRSPAPVPVTDPDAIRAIATTQESRPTSFTPSGGGGEAKSAWELSPEFLRWPALDAPAEPVESGPAIWVVRAPAVAALGYVLAAVVAAGGFWSLSRGRGEGYRALLVSSALLAALFGAAANWFPDGWFVVTAPPFVASLLVLTAFAARAGRAPAPAEPPGPAVVPAPRSRRGPLPSTTALGPIVALLAFVAASSRAQAPEPATVFLAAGSAPDRLTVYAPPPLLDRLDDLARGAGPAVVVTAVEYDGAADGTAPAEFTAKMSLLCDRGGDQTLTVPLTGVRLVGMDIDGQPAFPEPVRAEGYAVTVRGTGRHELTARFAVPPTASGADRDVRFSGPDVSIARVRFTAPARARQVSVPTRRGALITERGGDRTRVDADHGGGRTVTIRWREGSSDTGGATVAVREACVWDLTENGGSATAAFLFRVESGSVQRLTVEFPPGTEAGTPVVRSADVRGSILGVAAPTAPGLRDLRVGPGADGWQRVEIVFREPIDGRVLIVFHLFPQHPLGPRPLVRFPRAVGAVRENTLFGLRLTGAAADDVARAGVIDYPAEAMAKDKDFAGVPELGLDKAAPDRAFQQVAGPSPEVRPVLRPANATGGATAQVTWTVGPRADAEGAIRVDAPGTSVVEFDLPETVKLTDVWCPDLYAWNRAGARVRVWLRKPTRDVTVRWTGVLDGYANLNAKPDPATIDLPFPVARSAPQSPIAVRVRAADGWAVVPQLVPKVDPRGGGDYTADPTAAAPRFTVYAPTPADWAALVETIDRGVGDTAAYRATMAVQYRPGRPHSLTVRVTDVSAAAAPELRGPPGVEIGPVVATADVAVWRVTVPPTAPEPVILSLTARVPAASRLPEPTVTVDGPPLTWAGRSLIASDPSVGVVDGPRGWRTGTIADIAHAGGAVAADSKRPVTVWVADCPDGRWALAPIRTERPRRAPDGRPGAPTETVPAPQTETPPTHDATDSFLDTARAWAAAAAWAGGLSVVLALAVWGRRGLWPERLAGCGILGAMAIGSATPAAAVFWCVAGAGVLARLARVARRVARAVTR</sequence>
<dbReference type="RefSeq" id="WP_088253700.1">
    <property type="nucleotide sequence ID" value="NZ_NIDE01000003.1"/>
</dbReference>